<gene>
    <name evidence="1" type="ORF">VCR31J2_90173</name>
</gene>
<evidence type="ECO:0000313" key="1">
    <source>
        <dbReference type="EMBL" id="CDU01307.1"/>
    </source>
</evidence>
<dbReference type="EMBL" id="CCKJ01000245">
    <property type="protein sequence ID" value="CDU01307.1"/>
    <property type="molecule type" value="Genomic_DNA"/>
</dbReference>
<keyword evidence="2" id="KW-1185">Reference proteome</keyword>
<name>A0AA86WXD8_9VIBR</name>
<reference evidence="1 2" key="1">
    <citation type="submission" date="2014-06" db="EMBL/GenBank/DDBJ databases">
        <authorList>
            <person name="Le Roux F."/>
        </authorList>
    </citation>
    <scope>NUCLEOTIDE SEQUENCE [LARGE SCALE GENOMIC DNA]</scope>
    <source>
        <strain evidence="1 2">J2-31</strain>
    </source>
</reference>
<proteinExistence type="predicted"/>
<dbReference type="AlphaFoldDB" id="A0AA86WXD8"/>
<organism evidence="1 2">
    <name type="scientific">Vibrio coralliirubri</name>
    <dbReference type="NCBI Taxonomy" id="1516159"/>
    <lineage>
        <taxon>Bacteria</taxon>
        <taxon>Pseudomonadati</taxon>
        <taxon>Pseudomonadota</taxon>
        <taxon>Gammaproteobacteria</taxon>
        <taxon>Vibrionales</taxon>
        <taxon>Vibrionaceae</taxon>
        <taxon>Vibrio</taxon>
    </lineage>
</organism>
<sequence length="82" mass="9162">MRLNIDNKYTNKNNINILFGIRCFSTSYTETAISNAQKTEGSLIIYSIHTLEKMLWILLSKAVAIPEKTNPIAITSKAAAIM</sequence>
<evidence type="ECO:0000313" key="2">
    <source>
        <dbReference type="Proteomes" id="UP000041625"/>
    </source>
</evidence>
<dbReference type="Proteomes" id="UP000041625">
    <property type="component" value="Unassembled WGS sequence"/>
</dbReference>
<accession>A0AA86WXD8</accession>
<protein>
    <submittedName>
        <fullName evidence="1">Uncharacterized protein</fullName>
    </submittedName>
</protein>
<comment type="caution">
    <text evidence="1">The sequence shown here is derived from an EMBL/GenBank/DDBJ whole genome shotgun (WGS) entry which is preliminary data.</text>
</comment>